<gene>
    <name evidence="1" type="ORF">ASZ90_003542</name>
</gene>
<dbReference type="EMBL" id="LNQE01000431">
    <property type="protein sequence ID" value="KUG26607.1"/>
    <property type="molecule type" value="Genomic_DNA"/>
</dbReference>
<reference evidence="1" key="1">
    <citation type="journal article" date="2015" name="Proc. Natl. Acad. Sci. U.S.A.">
        <title>Networks of energetic and metabolic interactions define dynamics in microbial communities.</title>
        <authorList>
            <person name="Embree M."/>
            <person name="Liu J.K."/>
            <person name="Al-Bassam M.M."/>
            <person name="Zengler K."/>
        </authorList>
    </citation>
    <scope>NUCLEOTIDE SEQUENCE</scope>
</reference>
<protein>
    <submittedName>
        <fullName evidence="1">Uncharacterized protein</fullName>
    </submittedName>
</protein>
<organism evidence="1">
    <name type="scientific">hydrocarbon metagenome</name>
    <dbReference type="NCBI Taxonomy" id="938273"/>
    <lineage>
        <taxon>unclassified sequences</taxon>
        <taxon>metagenomes</taxon>
        <taxon>ecological metagenomes</taxon>
    </lineage>
</organism>
<sequence>MITPQTRDEYITAGTKRGGINREALLTLNNNTNVNFAEVV</sequence>
<dbReference type="AlphaFoldDB" id="A0A0W8G0B9"/>
<proteinExistence type="predicted"/>
<accession>A0A0W8G0B9</accession>
<name>A0A0W8G0B9_9ZZZZ</name>
<evidence type="ECO:0000313" key="1">
    <source>
        <dbReference type="EMBL" id="KUG26607.1"/>
    </source>
</evidence>
<comment type="caution">
    <text evidence="1">The sequence shown here is derived from an EMBL/GenBank/DDBJ whole genome shotgun (WGS) entry which is preliminary data.</text>
</comment>